<organism evidence="4 5">
    <name type="scientific">Methanobrevibacter arboriphilus JCM 13429 = DSM 1125</name>
    <dbReference type="NCBI Taxonomy" id="1300164"/>
    <lineage>
        <taxon>Archaea</taxon>
        <taxon>Methanobacteriati</taxon>
        <taxon>Methanobacteriota</taxon>
        <taxon>Methanomada group</taxon>
        <taxon>Methanobacteria</taxon>
        <taxon>Methanobacteriales</taxon>
        <taxon>Methanobacteriaceae</taxon>
        <taxon>Methanobrevibacter</taxon>
    </lineage>
</organism>
<dbReference type="Gene3D" id="1.10.10.2910">
    <property type="match status" value="1"/>
</dbReference>
<protein>
    <recommendedName>
        <fullName evidence="3">IrrE N-terminal-like domain-containing protein</fullName>
    </recommendedName>
</protein>
<feature type="region of interest" description="Disordered" evidence="2">
    <location>
        <begin position="329"/>
        <end position="353"/>
    </location>
</feature>
<dbReference type="AlphaFoldDB" id="A0A1V6N255"/>
<evidence type="ECO:0000259" key="3">
    <source>
        <dbReference type="Pfam" id="PF06114"/>
    </source>
</evidence>
<dbReference type="SUPFAM" id="SSF47413">
    <property type="entry name" value="lambda repressor-like DNA-binding domains"/>
    <property type="match status" value="1"/>
</dbReference>
<comment type="similarity">
    <text evidence="1">Belongs to the short-chain fatty acyl-CoA assimilation regulator (ScfR) family.</text>
</comment>
<dbReference type="OrthoDB" id="78367at2157"/>
<name>A0A1V6N255_METAZ</name>
<dbReference type="PANTHER" id="PTHR43236:SF2">
    <property type="entry name" value="BLL0069 PROTEIN"/>
    <property type="match status" value="1"/>
</dbReference>
<dbReference type="CDD" id="cd00093">
    <property type="entry name" value="HTH_XRE"/>
    <property type="match status" value="1"/>
</dbReference>
<dbReference type="EMBL" id="JXMW01000010">
    <property type="protein sequence ID" value="OQD58745.1"/>
    <property type="molecule type" value="Genomic_DNA"/>
</dbReference>
<evidence type="ECO:0000313" key="5">
    <source>
        <dbReference type="Proteomes" id="UP000191661"/>
    </source>
</evidence>
<reference evidence="4 5" key="1">
    <citation type="submission" date="2014-12" db="EMBL/GenBank/DDBJ databases">
        <title>Genome sequence of Methanobrevibacter arboriphilicus DH1, DSM1125.</title>
        <authorList>
            <person name="Poehlein A."/>
            <person name="Thauer R.K."/>
            <person name="Seedorf H."/>
            <person name="Daniel R."/>
        </authorList>
    </citation>
    <scope>NUCLEOTIDE SEQUENCE [LARGE SCALE GENOMIC DNA]</scope>
    <source>
        <strain evidence="4 5">DH1</strain>
    </source>
</reference>
<proteinExistence type="inferred from homology"/>
<feature type="compositionally biased region" description="Basic residues" evidence="2">
    <location>
        <begin position="329"/>
        <end position="344"/>
    </location>
</feature>
<dbReference type="PANTHER" id="PTHR43236">
    <property type="entry name" value="ANTITOXIN HIGA1"/>
    <property type="match status" value="1"/>
</dbReference>
<dbReference type="InterPro" id="IPR052345">
    <property type="entry name" value="Rad_response_metalloprotease"/>
</dbReference>
<dbReference type="Proteomes" id="UP000191661">
    <property type="component" value="Unassembled WGS sequence"/>
</dbReference>
<comment type="caution">
    <text evidence="4">The sequence shown here is derived from an EMBL/GenBank/DDBJ whole genome shotgun (WGS) entry which is preliminary data.</text>
</comment>
<feature type="domain" description="IrrE N-terminal-like" evidence="3">
    <location>
        <begin position="184"/>
        <end position="300"/>
    </location>
</feature>
<dbReference type="GO" id="GO:0003677">
    <property type="term" value="F:DNA binding"/>
    <property type="evidence" value="ECO:0007669"/>
    <property type="project" value="InterPro"/>
</dbReference>
<dbReference type="InterPro" id="IPR001387">
    <property type="entry name" value="Cro/C1-type_HTH"/>
</dbReference>
<sequence>MSSAKLKTNGKWLVWAREMSNFKRKDIAKKMGVDSEEIRQWEQTGDIGQNELKKLADYYRRPPMMFFNNNSPSYNEDKIVDFRTKGSKQKKKVSPQILRELESAQNKRENLILLEEESEEEIIPNFTLSMKNEVSDVKIISEYIREKINMTKLQIDVLNNSENALSHWINKVEGLGVLVFQFYDIEPKDMRGYAIYNEKLPIIGINKKEHVNGRKFTLFHELAHLIINNEGIIISNFNKFAINYNTEELCNKIAAEILVPRETFEIKINDYDNNNEWKDNQIKSLSKYFKVSNEVILRRLLTLDKISNDFYKSKKHEWEKNYFAFKNRSSNKKNKNSKKNTKPKITKEKTPNNTKNIRKATEALRKNGELYTKMVLEAYDSQLITNSTMADYLGVSLQVIVEIRKKLSKELFE</sequence>
<evidence type="ECO:0000256" key="2">
    <source>
        <dbReference type="SAM" id="MobiDB-lite"/>
    </source>
</evidence>
<evidence type="ECO:0000313" key="4">
    <source>
        <dbReference type="EMBL" id="OQD58745.1"/>
    </source>
</evidence>
<dbReference type="InterPro" id="IPR010359">
    <property type="entry name" value="IrrE_HExxH"/>
</dbReference>
<evidence type="ECO:0000256" key="1">
    <source>
        <dbReference type="ARBA" id="ARBA00007227"/>
    </source>
</evidence>
<keyword evidence="5" id="KW-1185">Reference proteome</keyword>
<dbReference type="Pfam" id="PF06114">
    <property type="entry name" value="Peptidase_M78"/>
    <property type="match status" value="1"/>
</dbReference>
<accession>A0A1V6N255</accession>
<dbReference type="RefSeq" id="WP_080460438.1">
    <property type="nucleotide sequence ID" value="NZ_JXMW01000010.1"/>
</dbReference>
<gene>
    <name evidence="4" type="ORF">MBBAR_10c00860</name>
</gene>
<dbReference type="InterPro" id="IPR010982">
    <property type="entry name" value="Lambda_DNA-bd_dom_sf"/>
</dbReference>